<dbReference type="RefSeq" id="WP_073824614.1">
    <property type="nucleotide sequence ID" value="NZ_JAUNKL010000056.1"/>
</dbReference>
<keyword evidence="2" id="KW-1185">Reference proteome</keyword>
<evidence type="ECO:0000313" key="2">
    <source>
        <dbReference type="Proteomes" id="UP000185612"/>
    </source>
</evidence>
<dbReference type="Proteomes" id="UP000185612">
    <property type="component" value="Unassembled WGS sequence"/>
</dbReference>
<reference evidence="2" key="1">
    <citation type="submission" date="2016-12" db="EMBL/GenBank/DDBJ databases">
        <authorList>
            <person name="Meng X."/>
        </authorList>
    </citation>
    <scope>NUCLEOTIDE SEQUENCE [LARGE SCALE GENOMIC DNA]</scope>
    <source>
        <strain evidence="2">DSM 20732</strain>
    </source>
</reference>
<dbReference type="OrthoDB" id="5198047at2"/>
<name>A0A1Q5PVG8_9ACTO</name>
<dbReference type="STRING" id="52770.BSZ40_07045"/>
<gene>
    <name evidence="1" type="ORF">BSZ40_07045</name>
</gene>
<dbReference type="EMBL" id="MQVS01000006">
    <property type="protein sequence ID" value="OKL51594.1"/>
    <property type="molecule type" value="Genomic_DNA"/>
</dbReference>
<dbReference type="AlphaFoldDB" id="A0A1Q5PVG8"/>
<comment type="caution">
    <text evidence="1">The sequence shown here is derived from an EMBL/GenBank/DDBJ whole genome shotgun (WGS) entry which is preliminary data.</text>
</comment>
<accession>A0A1Q5PVG8</accession>
<evidence type="ECO:0000313" key="1">
    <source>
        <dbReference type="EMBL" id="OKL51594.1"/>
    </source>
</evidence>
<protein>
    <submittedName>
        <fullName evidence="1">Uncharacterized protein</fullName>
    </submittedName>
</protein>
<organism evidence="1 2">
    <name type="scientific">Buchananella hordeovulneris</name>
    <dbReference type="NCBI Taxonomy" id="52770"/>
    <lineage>
        <taxon>Bacteria</taxon>
        <taxon>Bacillati</taxon>
        <taxon>Actinomycetota</taxon>
        <taxon>Actinomycetes</taxon>
        <taxon>Actinomycetales</taxon>
        <taxon>Actinomycetaceae</taxon>
        <taxon>Buchananella</taxon>
    </lineage>
</organism>
<sequence>MSGQIEPSFVPLSPQVRELLEQILGAGTDHGAPQLRAQLALTQEARSQHGWIDFRVRADAPRICGPNYDFPVALAGDDAGAPVWVVLWIRNGLLAELEVLREGLLWPEGLARLAELELQPKQWD</sequence>
<dbReference type="InParanoid" id="A0A1Q5PVG8"/>
<proteinExistence type="predicted"/>